<organism evidence="3 4">
    <name type="scientific">Zizania palustris</name>
    <name type="common">Northern wild rice</name>
    <dbReference type="NCBI Taxonomy" id="103762"/>
    <lineage>
        <taxon>Eukaryota</taxon>
        <taxon>Viridiplantae</taxon>
        <taxon>Streptophyta</taxon>
        <taxon>Embryophyta</taxon>
        <taxon>Tracheophyta</taxon>
        <taxon>Spermatophyta</taxon>
        <taxon>Magnoliopsida</taxon>
        <taxon>Liliopsida</taxon>
        <taxon>Poales</taxon>
        <taxon>Poaceae</taxon>
        <taxon>BOP clade</taxon>
        <taxon>Oryzoideae</taxon>
        <taxon>Oryzeae</taxon>
        <taxon>Zizaniinae</taxon>
        <taxon>Zizania</taxon>
    </lineage>
</organism>
<evidence type="ECO:0000256" key="1">
    <source>
        <dbReference type="SAM" id="MobiDB-lite"/>
    </source>
</evidence>
<reference evidence="3" key="2">
    <citation type="submission" date="2021-02" db="EMBL/GenBank/DDBJ databases">
        <authorList>
            <person name="Kimball J.A."/>
            <person name="Haas M.W."/>
            <person name="Macchietto M."/>
            <person name="Kono T."/>
            <person name="Duquette J."/>
            <person name="Shao M."/>
        </authorList>
    </citation>
    <scope>NUCLEOTIDE SEQUENCE</scope>
    <source>
        <tissue evidence="3">Fresh leaf tissue</tissue>
    </source>
</reference>
<dbReference type="Proteomes" id="UP000729402">
    <property type="component" value="Unassembled WGS sequence"/>
</dbReference>
<dbReference type="OrthoDB" id="695123at2759"/>
<gene>
    <name evidence="3" type="ORF">GUJ93_ZPchr0009g1467</name>
</gene>
<keyword evidence="4" id="KW-1185">Reference proteome</keyword>
<feature type="region of interest" description="Disordered" evidence="1">
    <location>
        <begin position="256"/>
        <end position="283"/>
    </location>
</feature>
<name>A0A8J5V341_ZIZPA</name>
<evidence type="ECO:0000256" key="2">
    <source>
        <dbReference type="SAM" id="Phobius"/>
    </source>
</evidence>
<keyword evidence="2" id="KW-1133">Transmembrane helix</keyword>
<comment type="caution">
    <text evidence="3">The sequence shown here is derived from an EMBL/GenBank/DDBJ whole genome shotgun (WGS) entry which is preliminary data.</text>
</comment>
<proteinExistence type="predicted"/>
<protein>
    <submittedName>
        <fullName evidence="3">Uncharacterized protein</fullName>
    </submittedName>
</protein>
<dbReference type="AlphaFoldDB" id="A0A8J5V341"/>
<feature type="compositionally biased region" description="Basic and acidic residues" evidence="1">
    <location>
        <begin position="271"/>
        <end position="283"/>
    </location>
</feature>
<dbReference type="EMBL" id="JAAALK010000289">
    <property type="protein sequence ID" value="KAG8049650.1"/>
    <property type="molecule type" value="Genomic_DNA"/>
</dbReference>
<sequence>MAPTVCMPTKFAALCARLTKQQLSRVKDIGLECLVDKGEKVEISSKKADTTLFNMYKGRGDTAITLKHLEARIGNGYNWAEFTLEFLINHVELFKKKKRTGLVGNLAFLQIWFFEHVQVANDCFDYALHERPLIGNWDGNKVVKRAQLEGVKKIGFAKVIYHLQGDSAKEVTLSDNVEDVYEESHIMKGSYKAESICDNGKFENILHRIDMLEKETKQQYQSLVRRIEVIEEQTRYLPELVRVMQRVVSFIDRSSGHKSSGVLNEEISEGNIEKEDRPKRDSVKRKLELVKSPTLVEKVKTRRDRQPSKRITSPYEMMKQRKIYEKNVEEVQFDVSRYEQAAILYVKKELARSSDKMLVRIDAMMQVRRQYFKVGVARAEGWIPSTMTCQLYVADVHRLLARRPTPVACGYVDEWTRPGDEFAAAHVHLVVVVFFFFFLGPLGLGSCLLQFVLLHLQLRLHGRVRDGRQRASFRRFSLSSIYLVAGDVRAEIRSAASAKCRKMGGILSFS</sequence>
<keyword evidence="2" id="KW-0472">Membrane</keyword>
<evidence type="ECO:0000313" key="3">
    <source>
        <dbReference type="EMBL" id="KAG8049650.1"/>
    </source>
</evidence>
<reference evidence="3" key="1">
    <citation type="journal article" date="2021" name="bioRxiv">
        <title>Whole Genome Assembly and Annotation of Northern Wild Rice, Zizania palustris L., Supports a Whole Genome Duplication in the Zizania Genus.</title>
        <authorList>
            <person name="Haas M."/>
            <person name="Kono T."/>
            <person name="Macchietto M."/>
            <person name="Millas R."/>
            <person name="McGilp L."/>
            <person name="Shao M."/>
            <person name="Duquette J."/>
            <person name="Hirsch C.N."/>
            <person name="Kimball J."/>
        </authorList>
    </citation>
    <scope>NUCLEOTIDE SEQUENCE</scope>
    <source>
        <tissue evidence="3">Fresh leaf tissue</tissue>
    </source>
</reference>
<evidence type="ECO:0000313" key="4">
    <source>
        <dbReference type="Proteomes" id="UP000729402"/>
    </source>
</evidence>
<keyword evidence="2" id="KW-0812">Transmembrane</keyword>
<accession>A0A8J5V341</accession>
<feature type="transmembrane region" description="Helical" evidence="2">
    <location>
        <begin position="427"/>
        <end position="456"/>
    </location>
</feature>